<dbReference type="InterPro" id="IPR012480">
    <property type="entry name" value="Hepar_II_III_C"/>
</dbReference>
<feature type="non-terminal residue" evidence="8">
    <location>
        <position position="1"/>
    </location>
</feature>
<dbReference type="Pfam" id="PF22888">
    <property type="entry name" value="FIMAH"/>
    <property type="match status" value="1"/>
</dbReference>
<dbReference type="GO" id="GO:0005576">
    <property type="term" value="C:extracellular region"/>
    <property type="evidence" value="ECO:0007669"/>
    <property type="project" value="UniProtKB-SubCell"/>
</dbReference>
<dbReference type="AlphaFoldDB" id="A0A5C4T4D5"/>
<dbReference type="InterPro" id="IPR055372">
    <property type="entry name" value="CBM96"/>
</dbReference>
<dbReference type="Gene3D" id="2.60.120.260">
    <property type="entry name" value="Galactose-binding domain-like"/>
    <property type="match status" value="1"/>
</dbReference>
<accession>A0A5C4T4D5</accession>
<dbReference type="InterPro" id="IPR008929">
    <property type="entry name" value="Chondroitin_lyas"/>
</dbReference>
<gene>
    <name evidence="8" type="ORF">FE784_23675</name>
</gene>
<reference evidence="8 9" key="1">
    <citation type="submission" date="2019-05" db="EMBL/GenBank/DDBJ databases">
        <title>We sequenced the genome of Paenibacillus hemerocallicola KCTC 33185 for further insight into its adaptation and study the phylogeny of Paenibacillus.</title>
        <authorList>
            <person name="Narsing Rao M.P."/>
        </authorList>
    </citation>
    <scope>NUCLEOTIDE SEQUENCE [LARGE SCALE GENOMIC DNA]</scope>
    <source>
        <strain evidence="8 9">KCTC 33185</strain>
    </source>
</reference>
<organism evidence="8 9">
    <name type="scientific">Paenibacillus hemerocallicola</name>
    <dbReference type="NCBI Taxonomy" id="1172614"/>
    <lineage>
        <taxon>Bacteria</taxon>
        <taxon>Bacillati</taxon>
        <taxon>Bacillota</taxon>
        <taxon>Bacilli</taxon>
        <taxon>Bacillales</taxon>
        <taxon>Paenibacillaceae</taxon>
        <taxon>Paenibacillus</taxon>
    </lineage>
</organism>
<evidence type="ECO:0000259" key="5">
    <source>
        <dbReference type="Pfam" id="PF07940"/>
    </source>
</evidence>
<dbReference type="OrthoDB" id="2479551at2"/>
<dbReference type="InterPro" id="IPR054470">
    <property type="entry name" value="FIMAH_dom"/>
</dbReference>
<evidence type="ECO:0000256" key="3">
    <source>
        <dbReference type="ARBA" id="ARBA00022525"/>
    </source>
</evidence>
<keyword evidence="4" id="KW-0732">Signal</keyword>
<comment type="caution">
    <text evidence="8">The sequence shown here is derived from an EMBL/GenBank/DDBJ whole genome shotgun (WGS) entry which is preliminary data.</text>
</comment>
<proteinExistence type="predicted"/>
<evidence type="ECO:0000313" key="8">
    <source>
        <dbReference type="EMBL" id="TNJ63726.1"/>
    </source>
</evidence>
<name>A0A5C4T4D5_9BACL</name>
<dbReference type="GO" id="GO:0030313">
    <property type="term" value="C:cell envelope"/>
    <property type="evidence" value="ECO:0007669"/>
    <property type="project" value="UniProtKB-SubCell"/>
</dbReference>
<keyword evidence="3" id="KW-0964">Secreted</keyword>
<dbReference type="GO" id="GO:0016829">
    <property type="term" value="F:lyase activity"/>
    <property type="evidence" value="ECO:0007669"/>
    <property type="project" value="InterPro"/>
</dbReference>
<dbReference type="Proteomes" id="UP000307943">
    <property type="component" value="Unassembled WGS sequence"/>
</dbReference>
<dbReference type="Pfam" id="PF24517">
    <property type="entry name" value="CBM96"/>
    <property type="match status" value="1"/>
</dbReference>
<evidence type="ECO:0000259" key="7">
    <source>
        <dbReference type="Pfam" id="PF24517"/>
    </source>
</evidence>
<dbReference type="Gene3D" id="2.70.98.70">
    <property type="match status" value="1"/>
</dbReference>
<comment type="subcellular location">
    <subcellularLocation>
        <location evidence="1">Cell envelope</location>
    </subcellularLocation>
    <subcellularLocation>
        <location evidence="2">Secreted</location>
    </subcellularLocation>
</comment>
<protein>
    <recommendedName>
        <fullName evidence="10">DNRLRE domain-containing protein</fullName>
    </recommendedName>
</protein>
<evidence type="ECO:0000256" key="1">
    <source>
        <dbReference type="ARBA" id="ARBA00004196"/>
    </source>
</evidence>
<dbReference type="Pfam" id="PF07940">
    <property type="entry name" value="Hepar_II_III_C"/>
    <property type="match status" value="1"/>
</dbReference>
<evidence type="ECO:0000256" key="4">
    <source>
        <dbReference type="ARBA" id="ARBA00022729"/>
    </source>
</evidence>
<feature type="domain" description="FIMAH" evidence="6">
    <location>
        <begin position="879"/>
        <end position="959"/>
    </location>
</feature>
<sequence>NLSGISGEIDQATVRLRLTGNMTVAGMTNEAEWIEDDSWSESAITWNNKPPGSGVVLGEWRIPTSPRLLTGGGVLQSLVDLVDRDGNGNEGAPGYNRLWLDHFIDAADVLDGYDLYPVADLYQNVKFRKLFSGLYPLLLSEIYTPTIGDYGKTGNPAREVKLNTMVKAFEHFGDPIFAQVAYMLNNHSTAGLHGDIWSSDPDGLADQIADRIEQYGPLNLPSVNMTGYGFSALRDGDNPTGSYGLVYKFPALDIVQQSASVKLFEDSGTVQFEATAPGETLTFSFDVAAADEYELAILPFKAASYGIYRISVDGSAIGQLDFYGGNGTGPETISTLWLTAGSHTISFEGIGKQPSATNYKMGVKDLILLDEAARHQRDEQQSAENTLRDLWMYYGRTVYHGHRDTLNLGLHAFGLDLAPDLGYPEFANDADPHRHQWVNNTVSHNTVVVDKTKQRSQWVATPRHFDDSGQVKLIDVEAPQVYPGTELYRRSTAMIRVDEANSYAVDFFRVEGGSDHHFSFHGPDAAVTTENLNLTPQPTGTYAGETVGYGECPGCATGNYTGSGFHYLKQVRRDNNPAAVSIDWQAKDTWNVLGNGAGAQTDVHLRLTMLGETDSVTLAAGVPPQNKPGNPPSLTYMLAHRQGANLKSAFTSVLEPYKGTPFVQAVEAVPVKAAGVLIDETDDIRVRAVKVSLANGRVDYIVSALDPTVEYTVDDKLAFKGFFGVYAEKQGQRVFGYVHDGSYIAPLSSAPVDATGRLEGAIVDFTRELALQNHLDVSFATYGPAASTLAGRWIYVQNDGVRNAAYEIRGAETLGGGIVRLQLGDATLVRQFVDAADFAQGYVYDVGVGQPFYIPLTVSEGTASESESPNGEPEALWRALEALVPSLRESGELEETLSRQLVYRLGIIGLLKQQGAGQSAIAYLEDFTAYIQAPALLQQGLIGVQAVAELNAAAAKLLASWRS</sequence>
<feature type="domain" description="Heparinase II/III-like C-terminal" evidence="5">
    <location>
        <begin position="397"/>
        <end position="530"/>
    </location>
</feature>
<keyword evidence="9" id="KW-1185">Reference proteome</keyword>
<evidence type="ECO:0000313" key="9">
    <source>
        <dbReference type="Proteomes" id="UP000307943"/>
    </source>
</evidence>
<feature type="domain" description="Carbohydrate-binding module family 96" evidence="7">
    <location>
        <begin position="1"/>
        <end position="60"/>
    </location>
</feature>
<evidence type="ECO:0000259" key="6">
    <source>
        <dbReference type="Pfam" id="PF22888"/>
    </source>
</evidence>
<evidence type="ECO:0008006" key="10">
    <source>
        <dbReference type="Google" id="ProtNLM"/>
    </source>
</evidence>
<dbReference type="EMBL" id="VDCQ01000038">
    <property type="protein sequence ID" value="TNJ63726.1"/>
    <property type="molecule type" value="Genomic_DNA"/>
</dbReference>
<dbReference type="RefSeq" id="WP_139604738.1">
    <property type="nucleotide sequence ID" value="NZ_VDCQ01000038.1"/>
</dbReference>
<dbReference type="Gene3D" id="1.50.10.100">
    <property type="entry name" value="Chondroitin AC/alginate lyase"/>
    <property type="match status" value="1"/>
</dbReference>
<evidence type="ECO:0000256" key="2">
    <source>
        <dbReference type="ARBA" id="ARBA00004613"/>
    </source>
</evidence>